<comment type="similarity">
    <text evidence="2">Belongs to the transposase 11 family.</text>
</comment>
<dbReference type="PANTHER" id="PTHR35604">
    <property type="entry name" value="TRANSPOSASE INSH FOR INSERTION SEQUENCE ELEMENT IS5A-RELATED"/>
    <property type="match status" value="1"/>
</dbReference>
<evidence type="ECO:0000256" key="4">
    <source>
        <dbReference type="ARBA" id="ARBA00023125"/>
    </source>
</evidence>
<dbReference type="GO" id="GO:0006313">
    <property type="term" value="P:DNA transposition"/>
    <property type="evidence" value="ECO:0007669"/>
    <property type="project" value="InterPro"/>
</dbReference>
<dbReference type="KEGG" id="taz:TREAZ_0266"/>
<comment type="function">
    <text evidence="1">Involved in the transposition of the insertion sequence IS5.</text>
</comment>
<dbReference type="eggNOG" id="COG3039">
    <property type="taxonomic scope" value="Bacteria"/>
</dbReference>
<feature type="region of interest" description="Disordered" evidence="6">
    <location>
        <begin position="154"/>
        <end position="185"/>
    </location>
</feature>
<name>F5YE61_LEAAZ</name>
<dbReference type="NCBIfam" id="NF033581">
    <property type="entry name" value="transpos_IS5_4"/>
    <property type="match status" value="1"/>
</dbReference>
<reference evidence="10" key="1">
    <citation type="submission" date="2009-12" db="EMBL/GenBank/DDBJ databases">
        <title>Complete sequence of Treponema azotonutricium strain ZAS-9.</title>
        <authorList>
            <person name="Tetu S.G."/>
            <person name="Matson E."/>
            <person name="Ren Q."/>
            <person name="Seshadri R."/>
            <person name="Elbourne L."/>
            <person name="Hassan K.A."/>
            <person name="Durkin A."/>
            <person name="Radune D."/>
            <person name="Mohamoud Y."/>
            <person name="Shay R."/>
            <person name="Jin S."/>
            <person name="Zhang X."/>
            <person name="Lucey K."/>
            <person name="Ballor N.R."/>
            <person name="Ottesen E."/>
            <person name="Rosenthal R."/>
            <person name="Allen A."/>
            <person name="Leadbetter J.R."/>
            <person name="Paulsen I.T."/>
        </authorList>
    </citation>
    <scope>NUCLEOTIDE SEQUENCE [LARGE SCALE GENOMIC DNA]</scope>
    <source>
        <strain evidence="10">ATCC BAA-888 / DSM 13862 / ZAS-9</strain>
    </source>
</reference>
<organism evidence="9 10">
    <name type="scientific">Leadbettera azotonutricia (strain ATCC BAA-888 / DSM 13862 / ZAS-9)</name>
    <name type="common">Treponema azotonutricium</name>
    <dbReference type="NCBI Taxonomy" id="545695"/>
    <lineage>
        <taxon>Bacteria</taxon>
        <taxon>Pseudomonadati</taxon>
        <taxon>Spirochaetota</taxon>
        <taxon>Spirochaetia</taxon>
        <taxon>Spirochaetales</taxon>
        <taxon>Breznakiellaceae</taxon>
        <taxon>Leadbettera</taxon>
    </lineage>
</organism>
<dbReference type="Pfam" id="PF05598">
    <property type="entry name" value="DUF772"/>
    <property type="match status" value="1"/>
</dbReference>
<feature type="domain" description="Transposase InsH N-terminal" evidence="8">
    <location>
        <begin position="13"/>
        <end position="111"/>
    </location>
</feature>
<protein>
    <submittedName>
        <fullName evidence="9">Transposase IS4 family protein</fullName>
    </submittedName>
</protein>
<evidence type="ECO:0000313" key="10">
    <source>
        <dbReference type="Proteomes" id="UP000009222"/>
    </source>
</evidence>
<dbReference type="GO" id="GO:0003677">
    <property type="term" value="F:DNA binding"/>
    <property type="evidence" value="ECO:0007669"/>
    <property type="project" value="UniProtKB-KW"/>
</dbReference>
<evidence type="ECO:0000259" key="7">
    <source>
        <dbReference type="Pfam" id="PF01609"/>
    </source>
</evidence>
<gene>
    <name evidence="9" type="ordered locus">TREAZ_0266</name>
</gene>
<dbReference type="PANTHER" id="PTHR35604:SF2">
    <property type="entry name" value="TRANSPOSASE INSH FOR INSERTION SEQUENCE ELEMENT IS5A-RELATED"/>
    <property type="match status" value="1"/>
</dbReference>
<keyword evidence="10" id="KW-1185">Reference proteome</keyword>
<keyword evidence="3" id="KW-0815">Transposition</keyword>
<evidence type="ECO:0000313" key="9">
    <source>
        <dbReference type="EMBL" id="AEF82236.1"/>
    </source>
</evidence>
<dbReference type="HOGENOM" id="CLU_049873_1_1_12"/>
<dbReference type="EMBL" id="CP001841">
    <property type="protein sequence ID" value="AEF82236.1"/>
    <property type="molecule type" value="Genomic_DNA"/>
</dbReference>
<evidence type="ECO:0000256" key="1">
    <source>
        <dbReference type="ARBA" id="ARBA00003544"/>
    </source>
</evidence>
<dbReference type="InterPro" id="IPR008490">
    <property type="entry name" value="Transposase_InsH_N"/>
</dbReference>
<dbReference type="GO" id="GO:0004803">
    <property type="term" value="F:transposase activity"/>
    <property type="evidence" value="ECO:0007669"/>
    <property type="project" value="InterPro"/>
</dbReference>
<sequence length="343" mass="40044">MKQHGFFDENDRLKELSALGDPLEKLNKYIKWDNFRGILNKTLKKEAQGPGGRPPFDYVMMFKILILQKLYNVSDDQAEYQIKDRLSFQRFLGLALCDTVPDAKTIWHFREELVKANILDTIFYRFVRQLEEQEIISYSGSIVDATFVDAPRQRNSKAENQKIKEGKVPEEWEGKKKKHKKSQKDIDARWATKNKERHYGYKDHIKIDAESKLITKFSTTSAAVHDSQELSKLVDEKDNILYADSAYVGGEIQKCIPRKAKNRIHEKGYRNRPLTKTQKANNTRKSKIRARVEHVFATMTNTMRGIVVRSIGMARAHANIALMNLTYNFWRYIFLMRGKRAYA</sequence>
<proteinExistence type="inferred from homology"/>
<evidence type="ECO:0000256" key="2">
    <source>
        <dbReference type="ARBA" id="ARBA00010075"/>
    </source>
</evidence>
<dbReference type="RefSeq" id="WP_015711663.1">
    <property type="nucleotide sequence ID" value="NC_015577.1"/>
</dbReference>
<evidence type="ECO:0000256" key="3">
    <source>
        <dbReference type="ARBA" id="ARBA00022578"/>
    </source>
</evidence>
<dbReference type="OrthoDB" id="1427753at2"/>
<feature type="compositionally biased region" description="Basic and acidic residues" evidence="6">
    <location>
        <begin position="156"/>
        <end position="174"/>
    </location>
</feature>
<evidence type="ECO:0000256" key="5">
    <source>
        <dbReference type="ARBA" id="ARBA00023172"/>
    </source>
</evidence>
<dbReference type="Proteomes" id="UP000009222">
    <property type="component" value="Chromosome"/>
</dbReference>
<reference evidence="9 10" key="2">
    <citation type="journal article" date="2011" name="ISME J.">
        <title>RNA-seq reveals cooperative metabolic interactions between two termite-gut spirochete species in co-culture.</title>
        <authorList>
            <person name="Rosenthal A.Z."/>
            <person name="Matson E.G."/>
            <person name="Eldar A."/>
            <person name="Leadbetter J.R."/>
        </authorList>
    </citation>
    <scope>NUCLEOTIDE SEQUENCE [LARGE SCALE GENOMIC DNA]</scope>
    <source>
        <strain evidence="10">ATCC BAA-888 / DSM 13862 / ZAS-9</strain>
    </source>
</reference>
<dbReference type="Pfam" id="PF01609">
    <property type="entry name" value="DDE_Tnp_1"/>
    <property type="match status" value="1"/>
</dbReference>
<dbReference type="InterPro" id="IPR002559">
    <property type="entry name" value="Transposase_11"/>
</dbReference>
<evidence type="ECO:0000259" key="8">
    <source>
        <dbReference type="Pfam" id="PF05598"/>
    </source>
</evidence>
<evidence type="ECO:0000256" key="6">
    <source>
        <dbReference type="SAM" id="MobiDB-lite"/>
    </source>
</evidence>
<dbReference type="InterPro" id="IPR047959">
    <property type="entry name" value="Transpos_IS5"/>
</dbReference>
<dbReference type="AlphaFoldDB" id="F5YE61"/>
<keyword evidence="4" id="KW-0238">DNA-binding</keyword>
<accession>F5YE61</accession>
<dbReference type="InParanoid" id="F5YE61"/>
<keyword evidence="5" id="KW-0233">DNA recombination</keyword>
<feature type="domain" description="Transposase IS4-like" evidence="7">
    <location>
        <begin position="138"/>
        <end position="329"/>
    </location>
</feature>